<keyword evidence="2" id="KW-1185">Reference proteome</keyword>
<organism evidence="2 3">
    <name type="scientific">Heterorhabditis bacteriophora</name>
    <name type="common">Entomopathogenic nematode worm</name>
    <dbReference type="NCBI Taxonomy" id="37862"/>
    <lineage>
        <taxon>Eukaryota</taxon>
        <taxon>Metazoa</taxon>
        <taxon>Ecdysozoa</taxon>
        <taxon>Nematoda</taxon>
        <taxon>Chromadorea</taxon>
        <taxon>Rhabditida</taxon>
        <taxon>Rhabditina</taxon>
        <taxon>Rhabditomorpha</taxon>
        <taxon>Strongyloidea</taxon>
        <taxon>Heterorhabditidae</taxon>
        <taxon>Heterorhabditis</taxon>
    </lineage>
</organism>
<keyword evidence="1" id="KW-1133">Transmembrane helix</keyword>
<dbReference type="AlphaFoldDB" id="A0A1I7WVF6"/>
<feature type="transmembrane region" description="Helical" evidence="1">
    <location>
        <begin position="12"/>
        <end position="35"/>
    </location>
</feature>
<keyword evidence="1" id="KW-0812">Transmembrane</keyword>
<feature type="transmembrane region" description="Helical" evidence="1">
    <location>
        <begin position="73"/>
        <end position="89"/>
    </location>
</feature>
<evidence type="ECO:0000313" key="2">
    <source>
        <dbReference type="Proteomes" id="UP000095283"/>
    </source>
</evidence>
<evidence type="ECO:0000256" key="1">
    <source>
        <dbReference type="SAM" id="Phobius"/>
    </source>
</evidence>
<reference evidence="3" key="1">
    <citation type="submission" date="2016-11" db="UniProtKB">
        <authorList>
            <consortium name="WormBaseParasite"/>
        </authorList>
    </citation>
    <scope>IDENTIFICATION</scope>
</reference>
<name>A0A1I7WVF6_HETBA</name>
<protein>
    <submittedName>
        <fullName evidence="3">Uncharacterized protein</fullName>
    </submittedName>
</protein>
<evidence type="ECO:0000313" key="3">
    <source>
        <dbReference type="WBParaSite" id="Hba_09189"/>
    </source>
</evidence>
<sequence length="90" mass="11168">MWSSYIWSSLGIAQLNHFLFKKAAYFIYILLRLFISKYRIFLRNGSMIFSVQRYLTFKCLFMIQNILHLHQSLFINFLYYIHFFQYLFLI</sequence>
<proteinExistence type="predicted"/>
<accession>A0A1I7WVF6</accession>
<dbReference type="WBParaSite" id="Hba_09189">
    <property type="protein sequence ID" value="Hba_09189"/>
    <property type="gene ID" value="Hba_09189"/>
</dbReference>
<keyword evidence="1" id="KW-0472">Membrane</keyword>
<dbReference type="Proteomes" id="UP000095283">
    <property type="component" value="Unplaced"/>
</dbReference>